<gene>
    <name evidence="1" type="ORF">PCOR1329_LOCUS19343</name>
</gene>
<dbReference type="Proteomes" id="UP001189429">
    <property type="component" value="Unassembled WGS sequence"/>
</dbReference>
<feature type="non-terminal residue" evidence="1">
    <location>
        <position position="565"/>
    </location>
</feature>
<sequence length="565" mass="61698">MHSQFPALLARAPRNFPAGATGVAMTFCAPMKKAKAQPERAALDRGELKRTPSSLRFELNGHAIYDFDTRKEANHFAVDWREEDAKEFDARGQLAATRMASKEGNKGALRSGHSREIEGSATVLGSFVDECYCNIAAAKQAHTVDAKSCPLSRGSLPTRRAELICKRKRYNDTASLPHDRRSRANVGTLVATHALTYSQARSLLGDAHAGGPRGVGRLIGRRGAGAEDVSKRANVGSNASRRLRRRFLRGSLRPGAYFAEVCCWSKRRSCEQQEWVAVGLPREYFAQLAQCGALGNLGDISDLEYSSEESCAALPLVLSAMQVGSMIPAGLRASGVPCQRGRDQSVEIARLSLPGLPIAMEARKLRAPITGPMKASMSTNTRHDMFSVIPGRFLPMATGNYPAARHDGRARLKSDFRRGRRAGADLGHRSALAQTRADWERRKQVTGFPQFSEKAGRCLRLSLQCAALRGVRPRVYDMETKFHTLFEMDLEVLQGHQPETRWTYKDEDFGGAGARSAERFGSVLTPEDVAEPRNEDAPAAEKLVVERPAIAAEARAAQGGGRGGQ</sequence>
<keyword evidence="2" id="KW-1185">Reference proteome</keyword>
<protein>
    <submittedName>
        <fullName evidence="1">Uncharacterized protein</fullName>
    </submittedName>
</protein>
<name>A0ABN9RBM0_9DINO</name>
<dbReference type="EMBL" id="CAUYUJ010006169">
    <property type="protein sequence ID" value="CAK0816345.1"/>
    <property type="molecule type" value="Genomic_DNA"/>
</dbReference>
<comment type="caution">
    <text evidence="1">The sequence shown here is derived from an EMBL/GenBank/DDBJ whole genome shotgun (WGS) entry which is preliminary data.</text>
</comment>
<reference evidence="1" key="1">
    <citation type="submission" date="2023-10" db="EMBL/GenBank/DDBJ databases">
        <authorList>
            <person name="Chen Y."/>
            <person name="Shah S."/>
            <person name="Dougan E. K."/>
            <person name="Thang M."/>
            <person name="Chan C."/>
        </authorList>
    </citation>
    <scope>NUCLEOTIDE SEQUENCE [LARGE SCALE GENOMIC DNA]</scope>
</reference>
<organism evidence="1 2">
    <name type="scientific">Prorocentrum cordatum</name>
    <dbReference type="NCBI Taxonomy" id="2364126"/>
    <lineage>
        <taxon>Eukaryota</taxon>
        <taxon>Sar</taxon>
        <taxon>Alveolata</taxon>
        <taxon>Dinophyceae</taxon>
        <taxon>Prorocentrales</taxon>
        <taxon>Prorocentraceae</taxon>
        <taxon>Prorocentrum</taxon>
    </lineage>
</organism>
<evidence type="ECO:0000313" key="2">
    <source>
        <dbReference type="Proteomes" id="UP001189429"/>
    </source>
</evidence>
<accession>A0ABN9RBM0</accession>
<evidence type="ECO:0000313" key="1">
    <source>
        <dbReference type="EMBL" id="CAK0816345.1"/>
    </source>
</evidence>
<proteinExistence type="predicted"/>